<gene>
    <name evidence="3" type="ORF">ODALV1_LOCUS15943</name>
</gene>
<accession>A0ABP1QVX6</accession>
<feature type="region of interest" description="Disordered" evidence="1">
    <location>
        <begin position="94"/>
        <end position="142"/>
    </location>
</feature>
<dbReference type="EMBL" id="CAXLJM020000049">
    <property type="protein sequence ID" value="CAL8113199.1"/>
    <property type="molecule type" value="Genomic_DNA"/>
</dbReference>
<organism evidence="3 4">
    <name type="scientific">Orchesella dallaii</name>
    <dbReference type="NCBI Taxonomy" id="48710"/>
    <lineage>
        <taxon>Eukaryota</taxon>
        <taxon>Metazoa</taxon>
        <taxon>Ecdysozoa</taxon>
        <taxon>Arthropoda</taxon>
        <taxon>Hexapoda</taxon>
        <taxon>Collembola</taxon>
        <taxon>Entomobryomorpha</taxon>
        <taxon>Entomobryoidea</taxon>
        <taxon>Orchesellidae</taxon>
        <taxon>Orchesellinae</taxon>
        <taxon>Orchesella</taxon>
    </lineage>
</organism>
<dbReference type="SUPFAM" id="SSF47391">
    <property type="entry name" value="Dimerization-anchoring domain of cAMP-dependent PK regulatory subunit"/>
    <property type="match status" value="1"/>
</dbReference>
<dbReference type="InterPro" id="IPR003117">
    <property type="entry name" value="cAMP_dep_PK_reg_su_I/II_a/b"/>
</dbReference>
<dbReference type="CDD" id="cd12084">
    <property type="entry name" value="DD_RII_PKA-like"/>
    <property type="match status" value="1"/>
</dbReference>
<sequence length="142" mass="16377">MASRTLPEMPCGPILELYGQRKRFHVPYGLKGLIEDMTREVLRHQPNNIYEFLATFMDERLFKKIEAQEQSAFRGYQARKQVKELRNTIYVEGTRKSITEGEAQGPIKSKDEQGRRKSVQYVEPDSTQGAESETKVGFGFDL</sequence>
<dbReference type="PANTHER" id="PTHR10699:SF11">
    <property type="entry name" value="IGLOO, ISOFORM A"/>
    <property type="match status" value="1"/>
</dbReference>
<protein>
    <recommendedName>
        <fullName evidence="2">RIIa domain-containing protein</fullName>
    </recommendedName>
</protein>
<evidence type="ECO:0000256" key="1">
    <source>
        <dbReference type="SAM" id="MobiDB-lite"/>
    </source>
</evidence>
<dbReference type="Gene3D" id="1.20.890.10">
    <property type="entry name" value="cAMP-dependent protein kinase regulatory subunit, dimerization-anchoring domain"/>
    <property type="match status" value="1"/>
</dbReference>
<comment type="caution">
    <text evidence="3">The sequence shown here is derived from an EMBL/GenBank/DDBJ whole genome shotgun (WGS) entry which is preliminary data.</text>
</comment>
<dbReference type="PROSITE" id="PS50096">
    <property type="entry name" value="IQ"/>
    <property type="match status" value="1"/>
</dbReference>
<proteinExistence type="predicted"/>
<dbReference type="PANTHER" id="PTHR10699">
    <property type="entry name" value="NEUROMODULIN"/>
    <property type="match status" value="1"/>
</dbReference>
<reference evidence="3 4" key="1">
    <citation type="submission" date="2024-08" db="EMBL/GenBank/DDBJ databases">
        <authorList>
            <person name="Cucini C."/>
            <person name="Frati F."/>
        </authorList>
    </citation>
    <scope>NUCLEOTIDE SEQUENCE [LARGE SCALE GENOMIC DNA]</scope>
</reference>
<evidence type="ECO:0000313" key="4">
    <source>
        <dbReference type="Proteomes" id="UP001642540"/>
    </source>
</evidence>
<dbReference type="Pfam" id="PF02197">
    <property type="entry name" value="RIIa"/>
    <property type="match status" value="1"/>
</dbReference>
<evidence type="ECO:0000259" key="2">
    <source>
        <dbReference type="SMART" id="SM00394"/>
    </source>
</evidence>
<keyword evidence="4" id="KW-1185">Reference proteome</keyword>
<dbReference type="Proteomes" id="UP001642540">
    <property type="component" value="Unassembled WGS sequence"/>
</dbReference>
<feature type="domain" description="RIIa" evidence="2">
    <location>
        <begin position="28"/>
        <end position="66"/>
    </location>
</feature>
<evidence type="ECO:0000313" key="3">
    <source>
        <dbReference type="EMBL" id="CAL8113199.1"/>
    </source>
</evidence>
<dbReference type="SMART" id="SM00394">
    <property type="entry name" value="RIIa"/>
    <property type="match status" value="1"/>
</dbReference>
<name>A0ABP1QVX6_9HEXA</name>